<dbReference type="Pfam" id="PF02390">
    <property type="entry name" value="Methyltransf_4"/>
    <property type="match status" value="1"/>
</dbReference>
<dbReference type="SUPFAM" id="SSF53335">
    <property type="entry name" value="S-adenosyl-L-methionine-dependent methyltransferases"/>
    <property type="match status" value="1"/>
</dbReference>
<keyword evidence="3" id="KW-0489">Methyltransferase</keyword>
<feature type="non-terminal residue" evidence="7">
    <location>
        <position position="1"/>
    </location>
</feature>
<comment type="caution">
    <text evidence="7">The sequence shown here is derived from an EMBL/GenBank/DDBJ whole genome shotgun (WGS) entry which is preliminary data.</text>
</comment>
<evidence type="ECO:0000256" key="3">
    <source>
        <dbReference type="ARBA" id="ARBA00022603"/>
    </source>
</evidence>
<dbReference type="PANTHER" id="PTHR23417">
    <property type="entry name" value="3-DEOXY-D-MANNO-OCTULOSONIC-ACID TRANSFERASE/TRNA GUANINE-N 7 - -METHYLTRANSFERASE"/>
    <property type="match status" value="1"/>
</dbReference>
<organism evidence="7 8">
    <name type="scientific">Prorocentrum cordatum</name>
    <dbReference type="NCBI Taxonomy" id="2364126"/>
    <lineage>
        <taxon>Eukaryota</taxon>
        <taxon>Sar</taxon>
        <taxon>Alveolata</taxon>
        <taxon>Dinophyceae</taxon>
        <taxon>Prorocentrales</taxon>
        <taxon>Prorocentraceae</taxon>
        <taxon>Prorocentrum</taxon>
    </lineage>
</organism>
<keyword evidence="8" id="KW-1185">Reference proteome</keyword>
<dbReference type="InterPro" id="IPR003358">
    <property type="entry name" value="tRNA_(Gua-N-7)_MeTrfase_Trmb"/>
</dbReference>
<evidence type="ECO:0000256" key="2">
    <source>
        <dbReference type="ARBA" id="ARBA00011977"/>
    </source>
</evidence>
<evidence type="ECO:0000313" key="8">
    <source>
        <dbReference type="Proteomes" id="UP001189429"/>
    </source>
</evidence>
<evidence type="ECO:0000256" key="5">
    <source>
        <dbReference type="ARBA" id="ARBA00022691"/>
    </source>
</evidence>
<dbReference type="PANTHER" id="PTHR23417:SF14">
    <property type="entry name" value="PENTACOTRIPEPTIDE-REPEAT REGION OF PRORP DOMAIN-CONTAINING PROTEIN"/>
    <property type="match status" value="1"/>
</dbReference>
<gene>
    <name evidence="7" type="ORF">PCOR1329_LOCUS73824</name>
</gene>
<dbReference type="Gene3D" id="3.40.50.150">
    <property type="entry name" value="Vaccinia Virus protein VP39"/>
    <property type="match status" value="1"/>
</dbReference>
<proteinExistence type="predicted"/>
<dbReference type="InterPro" id="IPR029063">
    <property type="entry name" value="SAM-dependent_MTases_sf"/>
</dbReference>
<keyword evidence="6" id="KW-0819">tRNA processing</keyword>
<keyword evidence="5" id="KW-0949">S-adenosyl-L-methionine</keyword>
<evidence type="ECO:0000256" key="4">
    <source>
        <dbReference type="ARBA" id="ARBA00022679"/>
    </source>
</evidence>
<comment type="catalytic activity">
    <reaction evidence="1">
        <text>guanosine(46) in tRNA + S-adenosyl-L-methionine = N(7)-methylguanosine(46) in tRNA + S-adenosyl-L-homocysteine</text>
        <dbReference type="Rhea" id="RHEA:42708"/>
        <dbReference type="Rhea" id="RHEA-COMP:10188"/>
        <dbReference type="Rhea" id="RHEA-COMP:10189"/>
        <dbReference type="ChEBI" id="CHEBI:57856"/>
        <dbReference type="ChEBI" id="CHEBI:59789"/>
        <dbReference type="ChEBI" id="CHEBI:74269"/>
        <dbReference type="ChEBI" id="CHEBI:74480"/>
        <dbReference type="EC" id="2.1.1.33"/>
    </reaction>
</comment>
<keyword evidence="4" id="KW-0808">Transferase</keyword>
<dbReference type="PROSITE" id="PS51625">
    <property type="entry name" value="SAM_MT_TRMB"/>
    <property type="match status" value="1"/>
</dbReference>
<name>A0ABN9X6B3_9DINO</name>
<dbReference type="EC" id="2.1.1.33" evidence="2"/>
<dbReference type="Proteomes" id="UP001189429">
    <property type="component" value="Unassembled WGS sequence"/>
</dbReference>
<reference evidence="7" key="1">
    <citation type="submission" date="2023-10" db="EMBL/GenBank/DDBJ databases">
        <authorList>
            <person name="Chen Y."/>
            <person name="Shah S."/>
            <person name="Dougan E. K."/>
            <person name="Thang M."/>
            <person name="Chan C."/>
        </authorList>
    </citation>
    <scope>NUCLEOTIDE SEQUENCE [LARGE SCALE GENOMIC DNA]</scope>
</reference>
<evidence type="ECO:0000256" key="1">
    <source>
        <dbReference type="ARBA" id="ARBA00000142"/>
    </source>
</evidence>
<dbReference type="EMBL" id="CAUYUJ010019965">
    <property type="protein sequence ID" value="CAK0894928.1"/>
    <property type="molecule type" value="Genomic_DNA"/>
</dbReference>
<accession>A0ABN9X6B3</accession>
<evidence type="ECO:0000256" key="6">
    <source>
        <dbReference type="ARBA" id="ARBA00022694"/>
    </source>
</evidence>
<protein>
    <recommendedName>
        <fullName evidence="2">tRNA (guanine(46)-N(7))-methyltransferase</fullName>
        <ecNumber evidence="2">2.1.1.33</ecNumber>
    </recommendedName>
</protein>
<sequence length="326" mass="35493">ALGARQREGRGELELLRAFEKRRQAADLGRHLGHAFLFSSQLGPSQPRRAEDAPAELAAALRGSFGLDCCERLGMSDPDALRRRFEGCVSGAGRLLWSGVFGGARAARPRAAARRGPAALPTRLELCAGSGEWAVAQARAEVGVANWVAVEIMRDRVFDIFTQMVFHCVPNLCVVGGDASDLLTRRVESCSVADVFINFPEPPHVTGCEDAESSLHLLTGGFLREVHRVLVPDGRLVILSDNWRYCRTLAADLAGLRGERSAARLFRSLQGGDQLGEFEDVEGVALHHGVPGPEHGHAAQVPSRFDSRWQGDARTERFFLALARAR</sequence>
<dbReference type="CDD" id="cd02440">
    <property type="entry name" value="AdoMet_MTases"/>
    <property type="match status" value="1"/>
</dbReference>
<evidence type="ECO:0000313" key="7">
    <source>
        <dbReference type="EMBL" id="CAK0894928.1"/>
    </source>
</evidence>